<keyword evidence="2" id="KW-1185">Reference proteome</keyword>
<proteinExistence type="predicted"/>
<dbReference type="Proteomes" id="UP001231649">
    <property type="component" value="Chromosome 12"/>
</dbReference>
<evidence type="ECO:0000313" key="1">
    <source>
        <dbReference type="EMBL" id="KAJ8731009.1"/>
    </source>
</evidence>
<gene>
    <name evidence="1" type="ORF">PYW08_002422</name>
</gene>
<comment type="caution">
    <text evidence="1">The sequence shown here is derived from an EMBL/GenBank/DDBJ whole genome shotgun (WGS) entry which is preliminary data.</text>
</comment>
<reference evidence="1" key="1">
    <citation type="submission" date="2023-03" db="EMBL/GenBank/DDBJ databases">
        <title>Chromosome-level genomes of two armyworms, Mythimna separata and Mythimna loreyi, provide insights into the biosynthesis and reception of sex pheromones.</title>
        <authorList>
            <person name="Zhao H."/>
        </authorList>
    </citation>
    <scope>NUCLEOTIDE SEQUENCE</scope>
    <source>
        <strain evidence="1">BeijingLab</strain>
    </source>
</reference>
<accession>A0ACC2R281</accession>
<sequence length="216" mass="24389">MALMKSKDVPEDAVVIDEIEATEYVWNIVSDWDSLSDTWALKYGPVVLGGINAFCGIMINRHFRNKLKLGPYGYFASVIPISLMPGVLTALFHRHLISTDLLLMKNQACPLCYEVRSAAIQTTLGIAYPMVLGPTSALMFAHRYDTYRVPDLREGPKVIFNFVRKLTRPFNNTLTIMVVGQVLASSIFTYYEMTNNLTLRGKLMEIEANLEKQKSQ</sequence>
<evidence type="ECO:0000313" key="2">
    <source>
        <dbReference type="Proteomes" id="UP001231649"/>
    </source>
</evidence>
<protein>
    <submittedName>
        <fullName evidence="1">Uncharacterized protein</fullName>
    </submittedName>
</protein>
<dbReference type="EMBL" id="CM056788">
    <property type="protein sequence ID" value="KAJ8731009.1"/>
    <property type="molecule type" value="Genomic_DNA"/>
</dbReference>
<name>A0ACC2R281_9NEOP</name>
<organism evidence="1 2">
    <name type="scientific">Mythimna loreyi</name>
    <dbReference type="NCBI Taxonomy" id="667449"/>
    <lineage>
        <taxon>Eukaryota</taxon>
        <taxon>Metazoa</taxon>
        <taxon>Ecdysozoa</taxon>
        <taxon>Arthropoda</taxon>
        <taxon>Hexapoda</taxon>
        <taxon>Insecta</taxon>
        <taxon>Pterygota</taxon>
        <taxon>Neoptera</taxon>
        <taxon>Endopterygota</taxon>
        <taxon>Lepidoptera</taxon>
        <taxon>Glossata</taxon>
        <taxon>Ditrysia</taxon>
        <taxon>Noctuoidea</taxon>
        <taxon>Noctuidae</taxon>
        <taxon>Noctuinae</taxon>
        <taxon>Hadenini</taxon>
        <taxon>Mythimna</taxon>
    </lineage>
</organism>